<reference evidence="2 3" key="1">
    <citation type="submission" date="2014-04" db="EMBL/GenBank/DDBJ databases">
        <authorList>
            <consortium name="DOE Joint Genome Institute"/>
            <person name="Kuo A."/>
            <person name="Ruytinx J."/>
            <person name="Rineau F."/>
            <person name="Colpaert J."/>
            <person name="Kohler A."/>
            <person name="Nagy L.G."/>
            <person name="Floudas D."/>
            <person name="Copeland A."/>
            <person name="Barry K.W."/>
            <person name="Cichocki N."/>
            <person name="Veneault-Fourrey C."/>
            <person name="LaButti K."/>
            <person name="Lindquist E.A."/>
            <person name="Lipzen A."/>
            <person name="Lundell T."/>
            <person name="Morin E."/>
            <person name="Murat C."/>
            <person name="Sun H."/>
            <person name="Tunlid A."/>
            <person name="Henrissat B."/>
            <person name="Grigoriev I.V."/>
            <person name="Hibbett D.S."/>
            <person name="Martin F."/>
            <person name="Nordberg H.P."/>
            <person name="Cantor M.N."/>
            <person name="Hua S.X."/>
        </authorList>
    </citation>
    <scope>NUCLEOTIDE SEQUENCE [LARGE SCALE GENOMIC DNA]</scope>
    <source>
        <strain evidence="2 3">UH-Slu-Lm8-n1</strain>
    </source>
</reference>
<feature type="region of interest" description="Disordered" evidence="1">
    <location>
        <begin position="26"/>
        <end position="53"/>
    </location>
</feature>
<dbReference type="Proteomes" id="UP000054485">
    <property type="component" value="Unassembled WGS sequence"/>
</dbReference>
<dbReference type="EMBL" id="KN835271">
    <property type="protein sequence ID" value="KIK41374.1"/>
    <property type="molecule type" value="Genomic_DNA"/>
</dbReference>
<evidence type="ECO:0000313" key="3">
    <source>
        <dbReference type="Proteomes" id="UP000054485"/>
    </source>
</evidence>
<dbReference type="InParanoid" id="A0A0D0ATT6"/>
<dbReference type="AlphaFoldDB" id="A0A0D0ATT6"/>
<evidence type="ECO:0000256" key="1">
    <source>
        <dbReference type="SAM" id="MobiDB-lite"/>
    </source>
</evidence>
<organism evidence="2 3">
    <name type="scientific">Suillus luteus UH-Slu-Lm8-n1</name>
    <dbReference type="NCBI Taxonomy" id="930992"/>
    <lineage>
        <taxon>Eukaryota</taxon>
        <taxon>Fungi</taxon>
        <taxon>Dikarya</taxon>
        <taxon>Basidiomycota</taxon>
        <taxon>Agaricomycotina</taxon>
        <taxon>Agaricomycetes</taxon>
        <taxon>Agaricomycetidae</taxon>
        <taxon>Boletales</taxon>
        <taxon>Suillineae</taxon>
        <taxon>Suillaceae</taxon>
        <taxon>Suillus</taxon>
    </lineage>
</organism>
<sequence length="73" mass="8169">MIVSHDYAQSQIVAIRWNKAQNIHLDSGPYQQERDTPQKAARPTSARQSDSIPMAVDTCSSLAREGLSIKMRL</sequence>
<keyword evidence="3" id="KW-1185">Reference proteome</keyword>
<evidence type="ECO:0000313" key="2">
    <source>
        <dbReference type="EMBL" id="KIK41374.1"/>
    </source>
</evidence>
<accession>A0A0D0ATT6</accession>
<protein>
    <submittedName>
        <fullName evidence="2">Unplaced genomic scaffold CY34scaffold_140, whole genome shotgun sequence</fullName>
    </submittedName>
</protein>
<dbReference type="HOGENOM" id="CLU_2706445_0_0_1"/>
<name>A0A0D0ATT6_9AGAM</name>
<reference evidence="3" key="2">
    <citation type="submission" date="2015-01" db="EMBL/GenBank/DDBJ databases">
        <title>Evolutionary Origins and Diversification of the Mycorrhizal Mutualists.</title>
        <authorList>
            <consortium name="DOE Joint Genome Institute"/>
            <consortium name="Mycorrhizal Genomics Consortium"/>
            <person name="Kohler A."/>
            <person name="Kuo A."/>
            <person name="Nagy L.G."/>
            <person name="Floudas D."/>
            <person name="Copeland A."/>
            <person name="Barry K.W."/>
            <person name="Cichocki N."/>
            <person name="Veneault-Fourrey C."/>
            <person name="LaButti K."/>
            <person name="Lindquist E.A."/>
            <person name="Lipzen A."/>
            <person name="Lundell T."/>
            <person name="Morin E."/>
            <person name="Murat C."/>
            <person name="Riley R."/>
            <person name="Ohm R."/>
            <person name="Sun H."/>
            <person name="Tunlid A."/>
            <person name="Henrissat B."/>
            <person name="Grigoriev I.V."/>
            <person name="Hibbett D.S."/>
            <person name="Martin F."/>
        </authorList>
    </citation>
    <scope>NUCLEOTIDE SEQUENCE [LARGE SCALE GENOMIC DNA]</scope>
    <source>
        <strain evidence="3">UH-Slu-Lm8-n1</strain>
    </source>
</reference>
<gene>
    <name evidence="2" type="ORF">CY34DRAFT_806182</name>
</gene>
<proteinExistence type="predicted"/>